<dbReference type="InterPro" id="IPR011006">
    <property type="entry name" value="CheY-like_superfamily"/>
</dbReference>
<dbReference type="SMART" id="SM00387">
    <property type="entry name" value="HATPase_c"/>
    <property type="match status" value="1"/>
</dbReference>
<dbReference type="EC" id="2.7.13.3" evidence="2"/>
<keyword evidence="5" id="KW-0418">Kinase</keyword>
<feature type="modified residue" description="4-aspartylphosphate" evidence="7">
    <location>
        <position position="508"/>
    </location>
</feature>
<dbReference type="SMART" id="SM00388">
    <property type="entry name" value="HisKA"/>
    <property type="match status" value="1"/>
</dbReference>
<reference evidence="11" key="1">
    <citation type="journal article" date="2014" name="Int. J. Syst. Evol. Microbiol.">
        <title>Complete genome sequence of Corynebacterium casei LMG S-19264T (=DSM 44701T), isolated from a smear-ripened cheese.</title>
        <authorList>
            <consortium name="US DOE Joint Genome Institute (JGI-PGF)"/>
            <person name="Walter F."/>
            <person name="Albersmeier A."/>
            <person name="Kalinowski J."/>
            <person name="Ruckert C."/>
        </authorList>
    </citation>
    <scope>NUCLEOTIDE SEQUENCE</scope>
    <source>
        <strain evidence="11">KCTC 32513</strain>
    </source>
</reference>
<keyword evidence="6" id="KW-0902">Two-component regulatory system</keyword>
<dbReference type="InterPro" id="IPR050736">
    <property type="entry name" value="Sensor_HK_Regulatory"/>
</dbReference>
<dbReference type="SUPFAM" id="SSF55874">
    <property type="entry name" value="ATPase domain of HSP90 chaperone/DNA topoisomerase II/histidine kinase"/>
    <property type="match status" value="1"/>
</dbReference>
<gene>
    <name evidence="11" type="ORF">GCM10009069_28000</name>
</gene>
<feature type="transmembrane region" description="Helical" evidence="8">
    <location>
        <begin position="52"/>
        <end position="74"/>
    </location>
</feature>
<feature type="domain" description="Response regulatory" evidence="10">
    <location>
        <begin position="457"/>
        <end position="570"/>
    </location>
</feature>
<feature type="transmembrane region" description="Helical" evidence="8">
    <location>
        <begin position="29"/>
        <end position="46"/>
    </location>
</feature>
<keyword evidence="12" id="KW-1185">Reference proteome</keyword>
<dbReference type="Gene3D" id="3.40.50.2300">
    <property type="match status" value="1"/>
</dbReference>
<dbReference type="Proteomes" id="UP000634004">
    <property type="component" value="Unassembled WGS sequence"/>
</dbReference>
<dbReference type="SUPFAM" id="SSF47384">
    <property type="entry name" value="Homodimeric domain of signal transducing histidine kinase"/>
    <property type="match status" value="1"/>
</dbReference>
<dbReference type="Gene3D" id="1.10.287.130">
    <property type="match status" value="1"/>
</dbReference>
<comment type="catalytic activity">
    <reaction evidence="1">
        <text>ATP + protein L-histidine = ADP + protein N-phospho-L-histidine.</text>
        <dbReference type="EC" id="2.7.13.3"/>
    </reaction>
</comment>
<dbReference type="Gene3D" id="3.30.565.10">
    <property type="entry name" value="Histidine kinase-like ATPase, C-terminal domain"/>
    <property type="match status" value="1"/>
</dbReference>
<evidence type="ECO:0000256" key="4">
    <source>
        <dbReference type="ARBA" id="ARBA00022679"/>
    </source>
</evidence>
<proteinExistence type="predicted"/>
<evidence type="ECO:0000256" key="6">
    <source>
        <dbReference type="ARBA" id="ARBA00023012"/>
    </source>
</evidence>
<evidence type="ECO:0000259" key="9">
    <source>
        <dbReference type="PROSITE" id="PS50109"/>
    </source>
</evidence>
<evidence type="ECO:0000256" key="3">
    <source>
        <dbReference type="ARBA" id="ARBA00022553"/>
    </source>
</evidence>
<dbReference type="InterPro" id="IPR036890">
    <property type="entry name" value="HATPase_C_sf"/>
</dbReference>
<keyword evidence="3 7" id="KW-0597">Phosphoprotein</keyword>
<dbReference type="PANTHER" id="PTHR43711:SF26">
    <property type="entry name" value="SENSOR HISTIDINE KINASE RCSC"/>
    <property type="match status" value="1"/>
</dbReference>
<feature type="transmembrane region" description="Helical" evidence="8">
    <location>
        <begin position="113"/>
        <end position="133"/>
    </location>
</feature>
<dbReference type="InterPro" id="IPR036097">
    <property type="entry name" value="HisK_dim/P_sf"/>
</dbReference>
<protein>
    <recommendedName>
        <fullName evidence="2">histidine kinase</fullName>
        <ecNumber evidence="2">2.7.13.3</ecNumber>
    </recommendedName>
</protein>
<evidence type="ECO:0000256" key="7">
    <source>
        <dbReference type="PROSITE-ProRule" id="PRU00169"/>
    </source>
</evidence>
<evidence type="ECO:0000259" key="10">
    <source>
        <dbReference type="PROSITE" id="PS50110"/>
    </source>
</evidence>
<name>A0A8J3CUG8_9PROT</name>
<keyword evidence="8" id="KW-0812">Transmembrane</keyword>
<dbReference type="SUPFAM" id="SSF52172">
    <property type="entry name" value="CheY-like"/>
    <property type="match status" value="1"/>
</dbReference>
<dbReference type="AlphaFoldDB" id="A0A8J3CUG8"/>
<dbReference type="RefSeq" id="WP_189499501.1">
    <property type="nucleotide sequence ID" value="NZ_BMZH01000017.1"/>
</dbReference>
<dbReference type="Pfam" id="PF00072">
    <property type="entry name" value="Response_reg"/>
    <property type="match status" value="1"/>
</dbReference>
<accession>A0A8J3CUG8</accession>
<dbReference type="PROSITE" id="PS50110">
    <property type="entry name" value="RESPONSE_REGULATORY"/>
    <property type="match status" value="1"/>
</dbReference>
<comment type="caution">
    <text evidence="11">The sequence shown here is derived from an EMBL/GenBank/DDBJ whole genome shotgun (WGS) entry which is preliminary data.</text>
</comment>
<evidence type="ECO:0000313" key="11">
    <source>
        <dbReference type="EMBL" id="GHB03730.1"/>
    </source>
</evidence>
<dbReference type="GO" id="GO:0000155">
    <property type="term" value="F:phosphorelay sensor kinase activity"/>
    <property type="evidence" value="ECO:0007669"/>
    <property type="project" value="InterPro"/>
</dbReference>
<evidence type="ECO:0000256" key="5">
    <source>
        <dbReference type="ARBA" id="ARBA00022777"/>
    </source>
</evidence>
<dbReference type="Pfam" id="PF02518">
    <property type="entry name" value="HATPase_c"/>
    <property type="match status" value="1"/>
</dbReference>
<dbReference type="InterPro" id="IPR005467">
    <property type="entry name" value="His_kinase_dom"/>
</dbReference>
<feature type="transmembrane region" description="Helical" evidence="8">
    <location>
        <begin position="86"/>
        <end position="107"/>
    </location>
</feature>
<sequence>MKLTPTQAGMAEIRLAQARRLRAGAKTSALIVTGVITYVFIILIASGENRNAIIWASLTLPMVGVTLLYAQFGVSRPITNHNYKRYLLGHVLVTIVTGLVWSGFSIYHTDYSSYTSLFIVGSIVCSITAGGMFPGSDYRPAYIALAICTILPVAIFWILTAPPTIRYFALGLTLFFLFGLYSSARAEINSRDGIIARTQQQLSQETLTRMQVVRENYEEKSQFLAATSHDLSQPLHAQGYFLDALGYLLDRPDQRELLDKISASWRAQKDMLDDLVRVTRLDGGVLQPKPETMDLRPLLNDLCREYQVSGAGMGIVIDSKLESVPLISDPTFLRRIIGNILSNAVKFSPHDGHIIVTLTATKTGGTITIRDQGLGIPNHSREDMFTAFTQAGAPVGRPDGSGLGLSIVKRLSEKIGVSVSLDTPEDGLGLLVTITVPTHHIQAPQDGRNDQQKRVTLVIIIDDEVDIRDAMMASLSNWGVQAIAAGTLSEATALLRLIGQVPDMMIVDYRLGNDVKGHTVIAALRAEFDPDIPAALMTGDVSQIQSDLNTHVVPKPVAPETLRRLVGLSNQPE</sequence>
<dbReference type="PANTHER" id="PTHR43711">
    <property type="entry name" value="TWO-COMPONENT HISTIDINE KINASE"/>
    <property type="match status" value="1"/>
</dbReference>
<dbReference type="InterPro" id="IPR004358">
    <property type="entry name" value="Sig_transdc_His_kin-like_C"/>
</dbReference>
<evidence type="ECO:0000313" key="12">
    <source>
        <dbReference type="Proteomes" id="UP000634004"/>
    </source>
</evidence>
<organism evidence="11 12">
    <name type="scientific">Algimonas arctica</name>
    <dbReference type="NCBI Taxonomy" id="1479486"/>
    <lineage>
        <taxon>Bacteria</taxon>
        <taxon>Pseudomonadati</taxon>
        <taxon>Pseudomonadota</taxon>
        <taxon>Alphaproteobacteria</taxon>
        <taxon>Maricaulales</taxon>
        <taxon>Robiginitomaculaceae</taxon>
        <taxon>Algimonas</taxon>
    </lineage>
</organism>
<dbReference type="CDD" id="cd00082">
    <property type="entry name" value="HisKA"/>
    <property type="match status" value="1"/>
</dbReference>
<evidence type="ECO:0000256" key="1">
    <source>
        <dbReference type="ARBA" id="ARBA00000085"/>
    </source>
</evidence>
<dbReference type="EMBL" id="BMZH01000017">
    <property type="protein sequence ID" value="GHB03730.1"/>
    <property type="molecule type" value="Genomic_DNA"/>
</dbReference>
<evidence type="ECO:0000256" key="8">
    <source>
        <dbReference type="SAM" id="Phobius"/>
    </source>
</evidence>
<keyword evidence="8" id="KW-0472">Membrane</keyword>
<dbReference type="PROSITE" id="PS50109">
    <property type="entry name" value="HIS_KIN"/>
    <property type="match status" value="1"/>
</dbReference>
<reference evidence="11" key="2">
    <citation type="submission" date="2020-09" db="EMBL/GenBank/DDBJ databases">
        <authorList>
            <person name="Sun Q."/>
            <person name="Kim S."/>
        </authorList>
    </citation>
    <scope>NUCLEOTIDE SEQUENCE</scope>
    <source>
        <strain evidence="11">KCTC 32513</strain>
    </source>
</reference>
<dbReference type="Pfam" id="PF00512">
    <property type="entry name" value="HisKA"/>
    <property type="match status" value="1"/>
</dbReference>
<dbReference type="InterPro" id="IPR003594">
    <property type="entry name" value="HATPase_dom"/>
</dbReference>
<feature type="domain" description="Histidine kinase" evidence="9">
    <location>
        <begin position="226"/>
        <end position="440"/>
    </location>
</feature>
<dbReference type="PRINTS" id="PR00344">
    <property type="entry name" value="BCTRLSENSOR"/>
</dbReference>
<dbReference type="CDD" id="cd00156">
    <property type="entry name" value="REC"/>
    <property type="match status" value="1"/>
</dbReference>
<keyword evidence="8" id="KW-1133">Transmembrane helix</keyword>
<dbReference type="SMART" id="SM00448">
    <property type="entry name" value="REC"/>
    <property type="match status" value="1"/>
</dbReference>
<feature type="transmembrane region" description="Helical" evidence="8">
    <location>
        <begin position="140"/>
        <end position="159"/>
    </location>
</feature>
<dbReference type="InterPro" id="IPR003661">
    <property type="entry name" value="HisK_dim/P_dom"/>
</dbReference>
<evidence type="ECO:0000256" key="2">
    <source>
        <dbReference type="ARBA" id="ARBA00012438"/>
    </source>
</evidence>
<keyword evidence="4" id="KW-0808">Transferase</keyword>
<dbReference type="InterPro" id="IPR001789">
    <property type="entry name" value="Sig_transdc_resp-reg_receiver"/>
</dbReference>